<gene>
    <name evidence="1" type="ORF">SNF14_04360</name>
</gene>
<sequence>MKLTIPKVYRFLIVTVILIILCLVLSQTESFKEHYRAYKWEANRLSNHNLQVYSELKDLDKNDYIKFENVEGFNVNKTYNYARVVRITKDSVSIKPFLFMNGTKLKDIDNYYDREKDNLKEITLSFDDLKYGICDSYLPFIGFKFCGLQLLDSEEKLRLSSINNSNEPIIRFSDMDINESGKFYISMYNVGQEIYMQNIKASQDSIRFFQKFKFPYLIGKKDSRNSHFAVAGVGWNQSEDAEIEFTVVTDTLSTKFYRYRLSALGEFTRKFERIN</sequence>
<keyword evidence="2" id="KW-1185">Reference proteome</keyword>
<proteinExistence type="predicted"/>
<reference evidence="1 2" key="1">
    <citation type="submission" date="2023-11" db="EMBL/GenBank/DDBJ databases">
        <title>Winogradskyella pelagius sp. nov., isolated from coastal sediment.</title>
        <authorList>
            <person name="Li F."/>
        </authorList>
    </citation>
    <scope>NUCLEOTIDE SEQUENCE [LARGE SCALE GENOMIC DNA]</scope>
    <source>
        <strain evidence="1 2">KCTC 23502</strain>
    </source>
</reference>
<dbReference type="Proteomes" id="UP001285855">
    <property type="component" value="Unassembled WGS sequence"/>
</dbReference>
<dbReference type="EMBL" id="JAXDAE010000003">
    <property type="protein sequence ID" value="MDY2586556.1"/>
    <property type="molecule type" value="Genomic_DNA"/>
</dbReference>
<evidence type="ECO:0000313" key="1">
    <source>
        <dbReference type="EMBL" id="MDY2586556.1"/>
    </source>
</evidence>
<evidence type="ECO:0000313" key="2">
    <source>
        <dbReference type="Proteomes" id="UP001285855"/>
    </source>
</evidence>
<accession>A0ABU5EKR4</accession>
<dbReference type="RefSeq" id="WP_320554929.1">
    <property type="nucleotide sequence ID" value="NZ_JAXDAE010000003.1"/>
</dbReference>
<organism evidence="1 2">
    <name type="scientific">Winogradskyella aquimaris</name>
    <dbReference type="NCBI Taxonomy" id="864074"/>
    <lineage>
        <taxon>Bacteria</taxon>
        <taxon>Pseudomonadati</taxon>
        <taxon>Bacteroidota</taxon>
        <taxon>Flavobacteriia</taxon>
        <taxon>Flavobacteriales</taxon>
        <taxon>Flavobacteriaceae</taxon>
        <taxon>Winogradskyella</taxon>
    </lineage>
</organism>
<comment type="caution">
    <text evidence="1">The sequence shown here is derived from an EMBL/GenBank/DDBJ whole genome shotgun (WGS) entry which is preliminary data.</text>
</comment>
<name>A0ABU5EKR4_9FLAO</name>
<protein>
    <submittedName>
        <fullName evidence="1">Uncharacterized protein</fullName>
    </submittedName>
</protein>